<dbReference type="AlphaFoldDB" id="A0A010SMQ6"/>
<dbReference type="InterPro" id="IPR036673">
    <property type="entry name" value="Cyanovirin-N_sf"/>
</dbReference>
<evidence type="ECO:0000259" key="2">
    <source>
        <dbReference type="Pfam" id="PF08881"/>
    </source>
</evidence>
<keyword evidence="1" id="KW-0732">Signal</keyword>
<organism evidence="3 4">
    <name type="scientific">Colletotrichum fioriniae PJ7</name>
    <dbReference type="NCBI Taxonomy" id="1445577"/>
    <lineage>
        <taxon>Eukaryota</taxon>
        <taxon>Fungi</taxon>
        <taxon>Dikarya</taxon>
        <taxon>Ascomycota</taxon>
        <taxon>Pezizomycotina</taxon>
        <taxon>Sordariomycetes</taxon>
        <taxon>Hypocreomycetidae</taxon>
        <taxon>Glomerellales</taxon>
        <taxon>Glomerellaceae</taxon>
        <taxon>Colletotrichum</taxon>
        <taxon>Colletotrichum acutatum species complex</taxon>
    </lineage>
</organism>
<name>A0A010SMQ6_9PEZI</name>
<dbReference type="InterPro" id="IPR011058">
    <property type="entry name" value="Cyanovirin-N"/>
</dbReference>
<proteinExistence type="predicted"/>
<evidence type="ECO:0000313" key="3">
    <source>
        <dbReference type="EMBL" id="EXF86203.1"/>
    </source>
</evidence>
<dbReference type="EMBL" id="JARH01000022">
    <property type="protein sequence ID" value="EXF86203.1"/>
    <property type="molecule type" value="Genomic_DNA"/>
</dbReference>
<evidence type="ECO:0000313" key="4">
    <source>
        <dbReference type="Proteomes" id="UP000020467"/>
    </source>
</evidence>
<feature type="chain" id="PRO_5001457254" evidence="1">
    <location>
        <begin position="18"/>
        <end position="154"/>
    </location>
</feature>
<sequence>MKTFSIAVAMLASLVAAGDFSKSCTDEHIDPATQVLTANCNAGDGKGTVKSTSLDLNQCFTYTGTKIQYSGKGHLGDSCSDCYVYRIEDPVYGPIFGTTRVWLSCSCNGSESQIELGQWLFFFPLDGSRQPSNDIFVPDTTPVSNQYGTLSCTS</sequence>
<dbReference type="SUPFAM" id="SSF51322">
    <property type="entry name" value="Cyanovirin-N"/>
    <property type="match status" value="1"/>
</dbReference>
<feature type="signal peptide" evidence="1">
    <location>
        <begin position="1"/>
        <end position="17"/>
    </location>
</feature>
<dbReference type="OrthoDB" id="2947935at2759"/>
<dbReference type="Proteomes" id="UP000020467">
    <property type="component" value="Unassembled WGS sequence"/>
</dbReference>
<keyword evidence="4" id="KW-1185">Reference proteome</keyword>
<dbReference type="KEGG" id="cfj:CFIO01_02262"/>
<dbReference type="Pfam" id="PF08881">
    <property type="entry name" value="CVNH"/>
    <property type="match status" value="1"/>
</dbReference>
<accession>A0A010SMQ6</accession>
<feature type="domain" description="Cyanovirin-N" evidence="2">
    <location>
        <begin position="20"/>
        <end position="107"/>
    </location>
</feature>
<dbReference type="Gene3D" id="2.30.60.10">
    <property type="entry name" value="Cyanovirin-N"/>
    <property type="match status" value="1"/>
</dbReference>
<evidence type="ECO:0000256" key="1">
    <source>
        <dbReference type="SAM" id="SignalP"/>
    </source>
</evidence>
<comment type="caution">
    <text evidence="3">The sequence shown here is derived from an EMBL/GenBank/DDBJ whole genome shotgun (WGS) entry which is preliminary data.</text>
</comment>
<reference evidence="3 4" key="1">
    <citation type="submission" date="2014-02" db="EMBL/GenBank/DDBJ databases">
        <title>The genome sequence of Colletotrichum fioriniae PJ7.</title>
        <authorList>
            <person name="Baroncelli R."/>
            <person name="Thon M.R."/>
        </authorList>
    </citation>
    <scope>NUCLEOTIDE SEQUENCE [LARGE SCALE GENOMIC DNA]</scope>
    <source>
        <strain evidence="3 4">PJ7</strain>
    </source>
</reference>
<protein>
    <submittedName>
        <fullName evidence="3">CVNH domain-containing protein</fullName>
    </submittedName>
</protein>
<gene>
    <name evidence="3" type="ORF">CFIO01_02262</name>
</gene>
<dbReference type="eggNOG" id="ENOG502T4BF">
    <property type="taxonomic scope" value="Eukaryota"/>
</dbReference>
<dbReference type="HOGENOM" id="CLU_1916932_0_0_1"/>